<dbReference type="PATRIC" id="fig|305.106.peg.596"/>
<reference evidence="3" key="1">
    <citation type="submission" date="2015-10" db="EMBL/GenBank/DDBJ databases">
        <authorList>
            <person name="Gilbert D.G."/>
        </authorList>
    </citation>
    <scope>NUCLEOTIDE SEQUENCE</scope>
    <source>
        <strain evidence="3">Phyl III-seqv23</strain>
    </source>
</reference>
<dbReference type="Proteomes" id="UP000310553">
    <property type="component" value="Chromosome"/>
</dbReference>
<protein>
    <submittedName>
        <fullName evidence="3 4">Patatin-like phospholipase</fullName>
    </submittedName>
</protein>
<dbReference type="EMBL" id="LN899819">
    <property type="protein sequence ID" value="CUV13695.1"/>
    <property type="molecule type" value="Genomic_DNA"/>
</dbReference>
<dbReference type="SUPFAM" id="SSF52151">
    <property type="entry name" value="FabD/lysophospholipase-like"/>
    <property type="match status" value="1"/>
</dbReference>
<keyword evidence="1" id="KW-0443">Lipid metabolism</keyword>
<evidence type="ECO:0000256" key="1">
    <source>
        <dbReference type="ARBA" id="ARBA00023098"/>
    </source>
</evidence>
<dbReference type="InterPro" id="IPR016035">
    <property type="entry name" value="Acyl_Trfase/lysoPLipase"/>
</dbReference>
<dbReference type="InterPro" id="IPR002641">
    <property type="entry name" value="PNPLA_dom"/>
</dbReference>
<accession>A0A0S4TW07</accession>
<evidence type="ECO:0000313" key="5">
    <source>
        <dbReference type="Proteomes" id="UP000310553"/>
    </source>
</evidence>
<evidence type="ECO:0000259" key="2">
    <source>
        <dbReference type="Pfam" id="PF01734"/>
    </source>
</evidence>
<dbReference type="AlphaFoldDB" id="A0A0S4TW07"/>
<evidence type="ECO:0000313" key="4">
    <source>
        <dbReference type="EMBL" id="QCX48412.1"/>
    </source>
</evidence>
<dbReference type="Gene3D" id="3.40.1090.10">
    <property type="entry name" value="Cytosolic phospholipase A2 catalytic domain"/>
    <property type="match status" value="1"/>
</dbReference>
<sequence>MIKNFFKDFSDIDVLAFAGGGNRCFWQAGVVACFLDKGLPLPATLIGTSAGAAMAASCMTIGPEAALGTCTRLFAENQRMFHWPAMARMKLHFAHQQTYPDWIASIVNADTFPSLKQAKQKLLVAVSRPATLLGKHGSIVAATLAYIVDKKIAHSIHPRLPRYLGLRQQFYDLQHCTSVLAAQELLNASAAAPPLTHSVRLDGQWAFDGGYVDNAPVPRQSAEEQARTLVLLTRHYPDHPEFFRQNGRVYWQPSQRIPVSTWDCTGKSTVKAAFELGYADARRHLSADAV</sequence>
<reference evidence="4 5" key="2">
    <citation type="submission" date="2019-04" db="EMBL/GenBank/DDBJ databases">
        <title>Complete Genome of UW386 and Higher Quality Genome of UW700.</title>
        <authorList>
            <person name="Jacobs J."/>
            <person name="Perez A."/>
            <person name="Steidl O."/>
            <person name="Allen C."/>
        </authorList>
    </citation>
    <scope>NUCLEOTIDE SEQUENCE [LARGE SCALE GENOMIC DNA]</scope>
    <source>
        <strain evidence="4 5">UW386</strain>
    </source>
</reference>
<dbReference type="EMBL" id="CP039339">
    <property type="protein sequence ID" value="QCX48412.1"/>
    <property type="molecule type" value="Genomic_DNA"/>
</dbReference>
<feature type="domain" description="PNPLA" evidence="2">
    <location>
        <begin position="15"/>
        <end position="217"/>
    </location>
</feature>
<organism evidence="3">
    <name type="scientific">Ralstonia solanacearum</name>
    <name type="common">Pseudomonas solanacearum</name>
    <dbReference type="NCBI Taxonomy" id="305"/>
    <lineage>
        <taxon>Bacteria</taxon>
        <taxon>Pseudomonadati</taxon>
        <taxon>Pseudomonadota</taxon>
        <taxon>Betaproteobacteria</taxon>
        <taxon>Burkholderiales</taxon>
        <taxon>Burkholderiaceae</taxon>
        <taxon>Ralstonia</taxon>
        <taxon>Ralstonia solanacearum species complex</taxon>
    </lineage>
</organism>
<dbReference type="Pfam" id="PF01734">
    <property type="entry name" value="Patatin"/>
    <property type="match status" value="1"/>
</dbReference>
<dbReference type="GO" id="GO:0006629">
    <property type="term" value="P:lipid metabolic process"/>
    <property type="evidence" value="ECO:0007669"/>
    <property type="project" value="UniProtKB-KW"/>
</dbReference>
<evidence type="ECO:0000313" key="3">
    <source>
        <dbReference type="EMBL" id="CUV13695.1"/>
    </source>
</evidence>
<name>A0A0S4TW07_RALSL</name>
<proteinExistence type="predicted"/>
<gene>
    <name evidence="4" type="ORF">E7Z57_04460</name>
    <name evidence="3" type="ORF">RUN39_v1_610003</name>
</gene>